<reference evidence="2" key="1">
    <citation type="submission" date="2022-10" db="EMBL/GenBank/DDBJ databases">
        <title>The complete genomes of actinobacterial strains from the NBC collection.</title>
        <authorList>
            <person name="Joergensen T.S."/>
            <person name="Alvarez Arevalo M."/>
            <person name="Sterndorff E.B."/>
            <person name="Faurdal D."/>
            <person name="Vuksanovic O."/>
            <person name="Mourched A.-S."/>
            <person name="Charusanti P."/>
            <person name="Shaw S."/>
            <person name="Blin K."/>
            <person name="Weber T."/>
        </authorList>
    </citation>
    <scope>NUCLEOTIDE SEQUENCE</scope>
    <source>
        <strain evidence="2">NBC_01436</strain>
    </source>
</reference>
<evidence type="ECO:0000313" key="3">
    <source>
        <dbReference type="Proteomes" id="UP001431926"/>
    </source>
</evidence>
<feature type="transmembrane region" description="Helical" evidence="1">
    <location>
        <begin position="135"/>
        <end position="159"/>
    </location>
</feature>
<feature type="transmembrane region" description="Helical" evidence="1">
    <location>
        <begin position="204"/>
        <end position="226"/>
    </location>
</feature>
<feature type="transmembrane region" description="Helical" evidence="1">
    <location>
        <begin position="6"/>
        <end position="31"/>
    </location>
</feature>
<feature type="transmembrane region" description="Helical" evidence="1">
    <location>
        <begin position="174"/>
        <end position="192"/>
    </location>
</feature>
<evidence type="ECO:0000256" key="1">
    <source>
        <dbReference type="SAM" id="Phobius"/>
    </source>
</evidence>
<dbReference type="Proteomes" id="UP001431926">
    <property type="component" value="Chromosome"/>
</dbReference>
<feature type="transmembrane region" description="Helical" evidence="1">
    <location>
        <begin position="104"/>
        <end position="123"/>
    </location>
</feature>
<evidence type="ECO:0000313" key="2">
    <source>
        <dbReference type="EMBL" id="WUX40915.1"/>
    </source>
</evidence>
<accession>A0ABZ1ZQK4</accession>
<keyword evidence="1" id="KW-0472">Membrane</keyword>
<organism evidence="2 3">
    <name type="scientific">Streptomyces anulatus</name>
    <name type="common">Streptomyces chrysomallus</name>
    <dbReference type="NCBI Taxonomy" id="1892"/>
    <lineage>
        <taxon>Bacteria</taxon>
        <taxon>Bacillati</taxon>
        <taxon>Actinomycetota</taxon>
        <taxon>Actinomycetes</taxon>
        <taxon>Kitasatosporales</taxon>
        <taxon>Streptomycetaceae</taxon>
        <taxon>Streptomyces</taxon>
    </lineage>
</organism>
<keyword evidence="1" id="KW-1133">Transmembrane helix</keyword>
<dbReference type="RefSeq" id="WP_329358757.1">
    <property type="nucleotide sequence ID" value="NZ_CP109490.1"/>
</dbReference>
<feature type="transmembrane region" description="Helical" evidence="1">
    <location>
        <begin position="43"/>
        <end position="63"/>
    </location>
</feature>
<dbReference type="EMBL" id="CP109491">
    <property type="protein sequence ID" value="WUX40915.1"/>
    <property type="molecule type" value="Genomic_DNA"/>
</dbReference>
<proteinExistence type="predicted"/>
<sequence length="295" mass="31244">MAAFAIGAVLGTLSEETSVVALTLLAVTLLLGRRLFLNGQLAFVRTWCAAAGAGILTGTAVLLTSPGSRNRRTRHHADSMFSPEALAASMRGYVHILHTVMTNWQYLGVIAIGVLIGLLVRRADGGVPRPDRRAPLLLVTGAAAVLFSGYVCTVITYPAFGPSVATSNRLWNDYLFLFLLLLVGAGCLLGNLTARRYRRGAGPVAVGAILACVGLTAVLAVSLRALETEMRVRSEAWDSQDHSLRKQAAAGATALAYTPLVISKMSEPFGNGGKRLWPASCVATYYKAEKITDGA</sequence>
<protein>
    <submittedName>
        <fullName evidence="2">DUF6056 family protein</fullName>
    </submittedName>
</protein>
<keyword evidence="3" id="KW-1185">Reference proteome</keyword>
<gene>
    <name evidence="2" type="ORF">OG367_33900</name>
</gene>
<keyword evidence="1" id="KW-0812">Transmembrane</keyword>
<dbReference type="Pfam" id="PF19528">
    <property type="entry name" value="DUF6056"/>
    <property type="match status" value="1"/>
</dbReference>
<name>A0ABZ1ZQK4_STRAQ</name>
<dbReference type="InterPro" id="IPR045691">
    <property type="entry name" value="DUF6056"/>
</dbReference>